<evidence type="ECO:0000313" key="7">
    <source>
        <dbReference type="Proteomes" id="UP000292408"/>
    </source>
</evidence>
<dbReference type="Pfam" id="PF01850">
    <property type="entry name" value="PIN"/>
    <property type="match status" value="1"/>
</dbReference>
<dbReference type="InterPro" id="IPR052919">
    <property type="entry name" value="TA_system_RNase"/>
</dbReference>
<organism evidence="6 7">
    <name type="scientific">Microcella alkaliphila</name>
    <dbReference type="NCBI Taxonomy" id="279828"/>
    <lineage>
        <taxon>Bacteria</taxon>
        <taxon>Bacillati</taxon>
        <taxon>Actinomycetota</taxon>
        <taxon>Actinomycetes</taxon>
        <taxon>Micrococcales</taxon>
        <taxon>Microbacteriaceae</taxon>
        <taxon>Microcella</taxon>
    </lineage>
</organism>
<sequence length="131" mass="14332">MSAALLDTHVLLWALAEPEKLSAQSRALLSDRHVDLWVSAASAWEIATKHRIGKLPGAARIVADFDEHLEQLGAHPLSVTTAHALRSGSAQWDHRDPFDRVLAAQAELERLPFMTADPVFASRPENTVVPA</sequence>
<proteinExistence type="predicted"/>
<dbReference type="PANTHER" id="PTHR36173:SF2">
    <property type="entry name" value="RIBONUCLEASE VAPC16"/>
    <property type="match status" value="1"/>
</dbReference>
<dbReference type="SUPFAM" id="SSF88723">
    <property type="entry name" value="PIN domain-like"/>
    <property type="match status" value="1"/>
</dbReference>
<keyword evidence="1" id="KW-0540">Nuclease</keyword>
<dbReference type="Gene3D" id="3.40.50.1010">
    <property type="entry name" value="5'-nuclease"/>
    <property type="match status" value="1"/>
</dbReference>
<accession>A0A4Q7TVJ2</accession>
<dbReference type="InterPro" id="IPR041705">
    <property type="entry name" value="PIN_Sll0205"/>
</dbReference>
<dbReference type="GO" id="GO:0046872">
    <property type="term" value="F:metal ion binding"/>
    <property type="evidence" value="ECO:0007669"/>
    <property type="project" value="UniProtKB-KW"/>
</dbReference>
<dbReference type="GO" id="GO:0004518">
    <property type="term" value="F:nuclease activity"/>
    <property type="evidence" value="ECO:0007669"/>
    <property type="project" value="UniProtKB-KW"/>
</dbReference>
<dbReference type="InterPro" id="IPR029060">
    <property type="entry name" value="PIN-like_dom_sf"/>
</dbReference>
<dbReference type="CDD" id="cd09872">
    <property type="entry name" value="PIN_Sll0205-like"/>
    <property type="match status" value="1"/>
</dbReference>
<dbReference type="GO" id="GO:0016787">
    <property type="term" value="F:hydrolase activity"/>
    <property type="evidence" value="ECO:0007669"/>
    <property type="project" value="UniProtKB-KW"/>
</dbReference>
<keyword evidence="4" id="KW-0460">Magnesium</keyword>
<gene>
    <name evidence="6" type="ORF">EV140_0142</name>
</gene>
<dbReference type="PANTHER" id="PTHR36173">
    <property type="entry name" value="RIBONUCLEASE VAPC16-RELATED"/>
    <property type="match status" value="1"/>
</dbReference>
<keyword evidence="7" id="KW-1185">Reference proteome</keyword>
<evidence type="ECO:0000259" key="5">
    <source>
        <dbReference type="Pfam" id="PF01850"/>
    </source>
</evidence>
<dbReference type="EMBL" id="SGXT01000011">
    <property type="protein sequence ID" value="RZT63912.1"/>
    <property type="molecule type" value="Genomic_DNA"/>
</dbReference>
<dbReference type="AlphaFoldDB" id="A0A4Q7TVJ2"/>
<name>A0A4Q7TVJ2_9MICO</name>
<keyword evidence="3" id="KW-0378">Hydrolase</keyword>
<reference evidence="6 7" key="1">
    <citation type="journal article" date="2015" name="Stand. Genomic Sci.">
        <title>Genomic Encyclopedia of Bacterial and Archaeal Type Strains, Phase III: the genomes of soil and plant-associated and newly described type strains.</title>
        <authorList>
            <person name="Whitman W.B."/>
            <person name="Woyke T."/>
            <person name="Klenk H.P."/>
            <person name="Zhou Y."/>
            <person name="Lilburn T.G."/>
            <person name="Beck B.J."/>
            <person name="De Vos P."/>
            <person name="Vandamme P."/>
            <person name="Eisen J.A."/>
            <person name="Garrity G."/>
            <person name="Hugenholtz P."/>
            <person name="Kyrpides N.C."/>
        </authorList>
    </citation>
    <scope>NUCLEOTIDE SEQUENCE [LARGE SCALE GENOMIC DNA]</scope>
    <source>
        <strain evidence="6 7">AC4r</strain>
    </source>
</reference>
<keyword evidence="2" id="KW-0479">Metal-binding</keyword>
<feature type="domain" description="PIN" evidence="5">
    <location>
        <begin position="5"/>
        <end position="122"/>
    </location>
</feature>
<comment type="caution">
    <text evidence="6">The sequence shown here is derived from an EMBL/GenBank/DDBJ whole genome shotgun (WGS) entry which is preliminary data.</text>
</comment>
<dbReference type="OrthoDB" id="9798990at2"/>
<evidence type="ECO:0000256" key="1">
    <source>
        <dbReference type="ARBA" id="ARBA00022722"/>
    </source>
</evidence>
<protein>
    <submittedName>
        <fullName evidence="6">PIN domain nuclease of toxin-antitoxin system</fullName>
    </submittedName>
</protein>
<evidence type="ECO:0000256" key="2">
    <source>
        <dbReference type="ARBA" id="ARBA00022723"/>
    </source>
</evidence>
<evidence type="ECO:0000256" key="4">
    <source>
        <dbReference type="ARBA" id="ARBA00022842"/>
    </source>
</evidence>
<evidence type="ECO:0000313" key="6">
    <source>
        <dbReference type="EMBL" id="RZT63912.1"/>
    </source>
</evidence>
<dbReference type="InterPro" id="IPR002716">
    <property type="entry name" value="PIN_dom"/>
</dbReference>
<evidence type="ECO:0000256" key="3">
    <source>
        <dbReference type="ARBA" id="ARBA00022801"/>
    </source>
</evidence>
<dbReference type="Proteomes" id="UP000292408">
    <property type="component" value="Unassembled WGS sequence"/>
</dbReference>